<evidence type="ECO:0000256" key="3">
    <source>
        <dbReference type="ARBA" id="ARBA00023125"/>
    </source>
</evidence>
<reference evidence="9 10" key="1">
    <citation type="submission" date="2019-07" db="EMBL/GenBank/DDBJ databases">
        <title>The Draft Genome Sequence of Rhizobium tropici SARCC-755 Associated with Superior Nodulation on Pigeonpea (Cajanus cajan (L.) Millsp.).</title>
        <authorList>
            <person name="Bopape F.L."/>
            <person name="Hassen A.I."/>
            <person name="Swanevelder Z.H."/>
            <person name="Gwata E.T."/>
        </authorList>
    </citation>
    <scope>NUCLEOTIDE SEQUENCE [LARGE SCALE GENOMIC DNA]</scope>
    <source>
        <strain evidence="9 10">SARCC-755</strain>
    </source>
</reference>
<gene>
    <name evidence="9" type="ORF">FP026_08155</name>
</gene>
<comment type="similarity">
    <text evidence="1">Belongs to the LysR transcriptional regulatory family.</text>
</comment>
<dbReference type="GO" id="GO:0043565">
    <property type="term" value="F:sequence-specific DNA binding"/>
    <property type="evidence" value="ECO:0007669"/>
    <property type="project" value="TreeGrafter"/>
</dbReference>
<feature type="domain" description="HTH lysR-type" evidence="8">
    <location>
        <begin position="1"/>
        <end position="59"/>
    </location>
</feature>
<evidence type="ECO:0000259" key="8">
    <source>
        <dbReference type="PROSITE" id="PS50931"/>
    </source>
</evidence>
<accession>A0A5B0W823</accession>
<dbReference type="AlphaFoldDB" id="A0A5B0W823"/>
<dbReference type="SUPFAM" id="SSF46785">
    <property type="entry name" value="Winged helix' DNA-binding domain"/>
    <property type="match status" value="1"/>
</dbReference>
<organism evidence="9 10">
    <name type="scientific">Rhizobium tropici</name>
    <dbReference type="NCBI Taxonomy" id="398"/>
    <lineage>
        <taxon>Bacteria</taxon>
        <taxon>Pseudomonadati</taxon>
        <taxon>Pseudomonadota</taxon>
        <taxon>Alphaproteobacteria</taxon>
        <taxon>Hyphomicrobiales</taxon>
        <taxon>Rhizobiaceae</taxon>
        <taxon>Rhizobium/Agrobacterium group</taxon>
        <taxon>Rhizobium</taxon>
    </lineage>
</organism>
<comment type="function">
    <text evidence="5">Transcriptional regulator of the ttuABCDE tartrate utilization operon.</text>
</comment>
<keyword evidence="4" id="KW-0804">Transcription</keyword>
<dbReference type="CDD" id="cd08422">
    <property type="entry name" value="PBP2_CrgA_like"/>
    <property type="match status" value="1"/>
</dbReference>
<evidence type="ECO:0000256" key="7">
    <source>
        <dbReference type="ARBA" id="ARBA00083243"/>
    </source>
</evidence>
<dbReference type="InterPro" id="IPR036390">
    <property type="entry name" value="WH_DNA-bd_sf"/>
</dbReference>
<dbReference type="SUPFAM" id="SSF53850">
    <property type="entry name" value="Periplasmic binding protein-like II"/>
    <property type="match status" value="1"/>
</dbReference>
<dbReference type="PROSITE" id="PS50931">
    <property type="entry name" value="HTH_LYSR"/>
    <property type="match status" value="1"/>
</dbReference>
<evidence type="ECO:0000313" key="10">
    <source>
        <dbReference type="Proteomes" id="UP000323608"/>
    </source>
</evidence>
<evidence type="ECO:0000256" key="6">
    <source>
        <dbReference type="ARBA" id="ARBA00067332"/>
    </source>
</evidence>
<comment type="caution">
    <text evidence="9">The sequence shown here is derived from an EMBL/GenBank/DDBJ whole genome shotgun (WGS) entry which is preliminary data.</text>
</comment>
<evidence type="ECO:0000256" key="5">
    <source>
        <dbReference type="ARBA" id="ARBA00054626"/>
    </source>
</evidence>
<dbReference type="FunFam" id="1.10.10.10:FF:000001">
    <property type="entry name" value="LysR family transcriptional regulator"/>
    <property type="match status" value="1"/>
</dbReference>
<dbReference type="PANTHER" id="PTHR30537">
    <property type="entry name" value="HTH-TYPE TRANSCRIPTIONAL REGULATOR"/>
    <property type="match status" value="1"/>
</dbReference>
<keyword evidence="3" id="KW-0238">DNA-binding</keyword>
<dbReference type="GO" id="GO:0006351">
    <property type="term" value="P:DNA-templated transcription"/>
    <property type="evidence" value="ECO:0007669"/>
    <property type="project" value="TreeGrafter"/>
</dbReference>
<evidence type="ECO:0000256" key="2">
    <source>
        <dbReference type="ARBA" id="ARBA00023015"/>
    </source>
</evidence>
<evidence type="ECO:0000256" key="1">
    <source>
        <dbReference type="ARBA" id="ARBA00009437"/>
    </source>
</evidence>
<dbReference type="InterPro" id="IPR005119">
    <property type="entry name" value="LysR_subst-bd"/>
</dbReference>
<dbReference type="Pfam" id="PF03466">
    <property type="entry name" value="LysR_substrate"/>
    <property type="match status" value="1"/>
</dbReference>
<proteinExistence type="inferred from homology"/>
<dbReference type="PANTHER" id="PTHR30537:SF5">
    <property type="entry name" value="HTH-TYPE TRANSCRIPTIONAL ACTIVATOR TTDR-RELATED"/>
    <property type="match status" value="1"/>
</dbReference>
<dbReference type="EMBL" id="VNIP01000005">
    <property type="protein sequence ID" value="KAA1183064.1"/>
    <property type="molecule type" value="Genomic_DNA"/>
</dbReference>
<dbReference type="Gene3D" id="1.10.10.10">
    <property type="entry name" value="Winged helix-like DNA-binding domain superfamily/Winged helix DNA-binding domain"/>
    <property type="match status" value="1"/>
</dbReference>
<dbReference type="GO" id="GO:0003700">
    <property type="term" value="F:DNA-binding transcription factor activity"/>
    <property type="evidence" value="ECO:0007669"/>
    <property type="project" value="InterPro"/>
</dbReference>
<dbReference type="Gene3D" id="3.40.190.290">
    <property type="match status" value="1"/>
</dbReference>
<evidence type="ECO:0000313" key="9">
    <source>
        <dbReference type="EMBL" id="KAA1183064.1"/>
    </source>
</evidence>
<protein>
    <recommendedName>
        <fullName evidence="6">HTH-type transcriptional regulator TtuA</fullName>
    </recommendedName>
    <alternativeName>
        <fullName evidence="7">Tartrate utilization transcriptional regulator</fullName>
    </alternativeName>
</protein>
<name>A0A5B0W823_RHITR</name>
<dbReference type="InterPro" id="IPR000847">
    <property type="entry name" value="LysR_HTH_N"/>
</dbReference>
<dbReference type="RefSeq" id="WP_149634136.1">
    <property type="nucleotide sequence ID" value="NZ_VNIP01000005.1"/>
</dbReference>
<dbReference type="InterPro" id="IPR058163">
    <property type="entry name" value="LysR-type_TF_proteobact-type"/>
</dbReference>
<dbReference type="Proteomes" id="UP000323608">
    <property type="component" value="Unassembled WGS sequence"/>
</dbReference>
<dbReference type="OrthoDB" id="9786526at2"/>
<sequence length="301" mass="33578">MDRLEELRIFQAISETRSLTQAATKVGVSPATVSRALTALEERSGVRLVERNTRRVSLTAAGRDMSVRAISILGDYDEAINNLDQGLLRGLLRITAPVQFGRLFVTPFVTQFLERNPELEVDIVLDDRYIDVIEQRIDAAVRIGVLPDSDMVARKVGEVRRVHVASPQYLAERGTPQTPTDLVGHNIIFGTRYDGKHEWIFGGLPNGQSLGVPARLSINDVESVLVAARAGHGVARILSYQAIDDLARGSLIRVLREYEVQPLPIHVLMPSTRHIPRRQRVFIEELSLFLLEDPKLRIAAL</sequence>
<keyword evidence="2" id="KW-0805">Transcription regulation</keyword>
<evidence type="ECO:0000256" key="4">
    <source>
        <dbReference type="ARBA" id="ARBA00023163"/>
    </source>
</evidence>
<dbReference type="Pfam" id="PF00126">
    <property type="entry name" value="HTH_1"/>
    <property type="match status" value="1"/>
</dbReference>
<dbReference type="InterPro" id="IPR036388">
    <property type="entry name" value="WH-like_DNA-bd_sf"/>
</dbReference>